<feature type="domain" description="N-acetyltransferase" evidence="1">
    <location>
        <begin position="7"/>
        <end position="179"/>
    </location>
</feature>
<accession>A0A3S9W7N2</accession>
<gene>
    <name evidence="2" type="primary">ydaF_1</name>
    <name evidence="2" type="ORF">CVS47_00692</name>
</gene>
<name>A0A3S9W7N2_9MICO</name>
<evidence type="ECO:0000313" key="2">
    <source>
        <dbReference type="EMBL" id="AZS36092.1"/>
    </source>
</evidence>
<dbReference type="PANTHER" id="PTHR43441:SF10">
    <property type="entry name" value="ACETYLTRANSFERASE"/>
    <property type="match status" value="1"/>
</dbReference>
<dbReference type="GO" id="GO:0005737">
    <property type="term" value="C:cytoplasm"/>
    <property type="evidence" value="ECO:0007669"/>
    <property type="project" value="TreeGrafter"/>
</dbReference>
<dbReference type="Pfam" id="PF13302">
    <property type="entry name" value="Acetyltransf_3"/>
    <property type="match status" value="1"/>
</dbReference>
<dbReference type="InterPro" id="IPR000182">
    <property type="entry name" value="GNAT_dom"/>
</dbReference>
<dbReference type="AlphaFoldDB" id="A0A3S9W7N2"/>
<keyword evidence="3" id="KW-1185">Reference proteome</keyword>
<dbReference type="PANTHER" id="PTHR43441">
    <property type="entry name" value="RIBOSOMAL-PROTEIN-SERINE ACETYLTRANSFERASE"/>
    <property type="match status" value="1"/>
</dbReference>
<sequence length="183" mass="19996">MLRTDRLVLSPPSPDDAEAIFAACQDPVLQQYTTVPAPYERHHADDFIAKTQTWWDEGAEVTWAIRADGLLVGMIGVHALKDEEGEIGYWMADAARGQGYLVEAGRAVVDVALDPQGLALVRLGWRAIAGNIASARAARALGFRYEGLLRQGLHGPRGHHDGWIAALLPTDVRMPQPWPVLAD</sequence>
<dbReference type="GO" id="GO:0008999">
    <property type="term" value="F:protein-N-terminal-alanine acetyltransferase activity"/>
    <property type="evidence" value="ECO:0007669"/>
    <property type="project" value="TreeGrafter"/>
</dbReference>
<dbReference type="EMBL" id="CP031423">
    <property type="protein sequence ID" value="AZS36092.1"/>
    <property type="molecule type" value="Genomic_DNA"/>
</dbReference>
<dbReference type="SUPFAM" id="SSF55729">
    <property type="entry name" value="Acyl-CoA N-acyltransferases (Nat)"/>
    <property type="match status" value="1"/>
</dbReference>
<dbReference type="InterPro" id="IPR016181">
    <property type="entry name" value="Acyl_CoA_acyltransferase"/>
</dbReference>
<evidence type="ECO:0000259" key="1">
    <source>
        <dbReference type="PROSITE" id="PS51186"/>
    </source>
</evidence>
<dbReference type="InterPro" id="IPR051908">
    <property type="entry name" value="Ribosomal_N-acetyltransferase"/>
</dbReference>
<keyword evidence="2" id="KW-0012">Acyltransferase</keyword>
<dbReference type="KEGG" id="mlv:CVS47_00692"/>
<dbReference type="Gene3D" id="3.40.630.30">
    <property type="match status" value="1"/>
</dbReference>
<dbReference type="EC" id="2.3.1.-" evidence="2"/>
<dbReference type="GO" id="GO:1990189">
    <property type="term" value="F:protein N-terminal-serine acetyltransferase activity"/>
    <property type="evidence" value="ECO:0007669"/>
    <property type="project" value="TreeGrafter"/>
</dbReference>
<reference evidence="2 3" key="1">
    <citation type="submission" date="2018-08" db="EMBL/GenBank/DDBJ databases">
        <title>Microbacterium lemovicicum sp. nov., a bacterium isolated from a natural uranium-rich soil.</title>
        <authorList>
            <person name="ORTET P."/>
        </authorList>
    </citation>
    <scope>NUCLEOTIDE SEQUENCE [LARGE SCALE GENOMIC DNA]</scope>
    <source>
        <strain evidence="2 3">Viu22</strain>
    </source>
</reference>
<dbReference type="PROSITE" id="PS51186">
    <property type="entry name" value="GNAT"/>
    <property type="match status" value="1"/>
</dbReference>
<dbReference type="Proteomes" id="UP000276888">
    <property type="component" value="Chromosome"/>
</dbReference>
<organism evidence="2 3">
    <name type="scientific">Microbacterium lemovicicum</name>
    <dbReference type="NCBI Taxonomy" id="1072463"/>
    <lineage>
        <taxon>Bacteria</taxon>
        <taxon>Bacillati</taxon>
        <taxon>Actinomycetota</taxon>
        <taxon>Actinomycetes</taxon>
        <taxon>Micrococcales</taxon>
        <taxon>Microbacteriaceae</taxon>
        <taxon>Microbacterium</taxon>
    </lineage>
</organism>
<evidence type="ECO:0000313" key="3">
    <source>
        <dbReference type="Proteomes" id="UP000276888"/>
    </source>
</evidence>
<protein>
    <submittedName>
        <fullName evidence="2">Ribosomal N-acetyltransferase YdaF</fullName>
        <ecNumber evidence="2">2.3.1.-</ecNumber>
    </submittedName>
</protein>
<keyword evidence="2" id="KW-0808">Transferase</keyword>
<proteinExistence type="predicted"/>